<evidence type="ECO:0000256" key="2">
    <source>
        <dbReference type="ARBA" id="ARBA00022448"/>
    </source>
</evidence>
<dbReference type="GO" id="GO:0042626">
    <property type="term" value="F:ATPase-coupled transmembrane transporter activity"/>
    <property type="evidence" value="ECO:0007669"/>
    <property type="project" value="InterPro"/>
</dbReference>
<dbReference type="Pfam" id="PF13379">
    <property type="entry name" value="NMT1_2"/>
    <property type="match status" value="1"/>
</dbReference>
<evidence type="ECO:0000256" key="4">
    <source>
        <dbReference type="ARBA" id="ARBA00055538"/>
    </source>
</evidence>
<dbReference type="InterPro" id="IPR001638">
    <property type="entry name" value="Solute-binding_3/MltF_N"/>
</dbReference>
<feature type="chain" id="PRO_5043602590" description="Putative aliphatic sulfonates-binding protein" evidence="6">
    <location>
        <begin position="23"/>
        <end position="333"/>
    </location>
</feature>
<name>A0AAT9JMZ1_SYNEL</name>
<dbReference type="PANTHER" id="PTHR30024:SF42">
    <property type="entry name" value="ALIPHATIC SULFONATES-BINDING PROTEIN-RELATED"/>
    <property type="match status" value="1"/>
</dbReference>
<evidence type="ECO:0000256" key="3">
    <source>
        <dbReference type="ARBA" id="ARBA00022729"/>
    </source>
</evidence>
<evidence type="ECO:0000256" key="5">
    <source>
        <dbReference type="ARBA" id="ARBA00070228"/>
    </source>
</evidence>
<dbReference type="PANTHER" id="PTHR30024">
    <property type="entry name" value="ALIPHATIC SULFONATES-BINDING PROTEIN-RELATED"/>
    <property type="match status" value="1"/>
</dbReference>
<dbReference type="Gene3D" id="3.40.190.10">
    <property type="entry name" value="Periplasmic binding protein-like II"/>
    <property type="match status" value="2"/>
</dbReference>
<evidence type="ECO:0000313" key="8">
    <source>
        <dbReference type="EMBL" id="QFZ91191.2"/>
    </source>
</evidence>
<accession>A0AAT9JMZ1</accession>
<dbReference type="EMBL" id="CP034671">
    <property type="protein sequence ID" value="QFZ91191.2"/>
    <property type="molecule type" value="Genomic_DNA"/>
</dbReference>
<protein>
    <recommendedName>
        <fullName evidence="5">Putative aliphatic sulfonates-binding protein</fullName>
    </recommendedName>
</protein>
<proteinExistence type="inferred from homology"/>
<evidence type="ECO:0000259" key="7">
    <source>
        <dbReference type="SMART" id="SM00062"/>
    </source>
</evidence>
<dbReference type="RefSeq" id="WP_208677462.1">
    <property type="nucleotide sequence ID" value="NZ_CP034671.2"/>
</dbReference>
<sequence length="333" mass="35930">MDLKTALGRRKVKALLAGVAVAATATTAVTVFGNSAPVTAKPEEKVQVRIGFQKAGPVLISVNAKKTLEKTLKKTGSSATWSEFTAGLPMVEALNAGAIDIAYVGEAPPIFAQAASGSVTRYVAYDPFGPKAEGILVHRNSPIKKLSDLKGKRIAVQKGSNTHYLLISALKSANLKPSDVKISYLKPSDGRAAFERRDVDAWVVWDPFLAAGEVEAGGRLLTNAQGLAPNRGYYLASASFIKKYPETLKTVLKEFKQEAQLLNKDKTKAANLLSSATGISPKTLLIAENRRTHDVLPITNPVIQKQQEIADTFRALNLIPKSIKVKDAVWIWK</sequence>
<evidence type="ECO:0000256" key="6">
    <source>
        <dbReference type="SAM" id="SignalP"/>
    </source>
</evidence>
<keyword evidence="2" id="KW-0813">Transport</keyword>
<dbReference type="GO" id="GO:0016020">
    <property type="term" value="C:membrane"/>
    <property type="evidence" value="ECO:0007669"/>
    <property type="project" value="InterPro"/>
</dbReference>
<dbReference type="SMART" id="SM00062">
    <property type="entry name" value="PBPb"/>
    <property type="match status" value="1"/>
</dbReference>
<gene>
    <name evidence="8" type="ORF">EKO22_01250</name>
</gene>
<dbReference type="NCBIfam" id="TIGR01728">
    <property type="entry name" value="SsuA_fam"/>
    <property type="match status" value="1"/>
</dbReference>
<comment type="similarity">
    <text evidence="1">Belongs to the bacterial solute-binding protein SsuA/TauA family.</text>
</comment>
<dbReference type="AlphaFoldDB" id="A0AAT9JMZ1"/>
<feature type="domain" description="Solute-binding protein family 3/N-terminal" evidence="7">
    <location>
        <begin position="47"/>
        <end position="265"/>
    </location>
</feature>
<reference evidence="8" key="1">
    <citation type="submission" date="2024-01" db="EMBL/GenBank/DDBJ databases">
        <title>Synechococcus elongatus PCC 11802, a close yet different native of Synechococcus elongatus PCC 11801.</title>
        <authorList>
            <person name="Jaiswal D."/>
            <person name="Sengupta A."/>
            <person name="Sengupta S."/>
            <person name="Pakrasi H.B."/>
            <person name="Wangikar P."/>
        </authorList>
    </citation>
    <scope>NUCLEOTIDE SEQUENCE</scope>
    <source>
        <strain evidence="8">PCC 11802</strain>
    </source>
</reference>
<feature type="signal peptide" evidence="6">
    <location>
        <begin position="1"/>
        <end position="22"/>
    </location>
</feature>
<dbReference type="InterPro" id="IPR010067">
    <property type="entry name" value="ABC_SsuA_sub-bd"/>
</dbReference>
<dbReference type="SUPFAM" id="SSF53850">
    <property type="entry name" value="Periplasmic binding protein-like II"/>
    <property type="match status" value="1"/>
</dbReference>
<evidence type="ECO:0000256" key="1">
    <source>
        <dbReference type="ARBA" id="ARBA00010742"/>
    </source>
</evidence>
<organism evidence="8">
    <name type="scientific">Synechococcus elongatus PCC 11802</name>
    <dbReference type="NCBI Taxonomy" id="2283154"/>
    <lineage>
        <taxon>Bacteria</taxon>
        <taxon>Bacillati</taxon>
        <taxon>Cyanobacteriota</taxon>
        <taxon>Cyanophyceae</taxon>
        <taxon>Synechococcales</taxon>
        <taxon>Synechococcaceae</taxon>
        <taxon>Synechococcus</taxon>
    </lineage>
</organism>
<comment type="function">
    <text evidence="4">Part of a binding-protein-dependent transport system for aliphatic sulfonates. Putative binding protein.</text>
</comment>
<dbReference type="FunFam" id="3.40.190.10:FF:000050">
    <property type="entry name" value="Sulfonate ABC transporter substrate-binding protein"/>
    <property type="match status" value="1"/>
</dbReference>
<keyword evidence="3 6" id="KW-0732">Signal</keyword>